<dbReference type="SFLD" id="SFLDS00003">
    <property type="entry name" value="Haloacid_Dehalogenase"/>
    <property type="match status" value="1"/>
</dbReference>
<dbReference type="SUPFAM" id="SSF81653">
    <property type="entry name" value="Calcium ATPase, transduction domain A"/>
    <property type="match status" value="1"/>
</dbReference>
<gene>
    <name evidence="15" type="ORF">J6I90_07245</name>
    <name evidence="16" type="ORF">J6I92_04060</name>
</gene>
<feature type="transmembrane region" description="Helical" evidence="13">
    <location>
        <begin position="156"/>
        <end position="177"/>
    </location>
</feature>
<name>A0AAW7QZ22_9GAMM</name>
<dbReference type="InterPro" id="IPR001757">
    <property type="entry name" value="P_typ_ATPase"/>
</dbReference>
<evidence type="ECO:0000313" key="17">
    <source>
        <dbReference type="Proteomes" id="UP001169491"/>
    </source>
</evidence>
<evidence type="ECO:0000256" key="2">
    <source>
        <dbReference type="ARBA" id="ARBA00006024"/>
    </source>
</evidence>
<dbReference type="GO" id="GO:0005507">
    <property type="term" value="F:copper ion binding"/>
    <property type="evidence" value="ECO:0007669"/>
    <property type="project" value="TreeGrafter"/>
</dbReference>
<organism evidence="15 18">
    <name type="scientific">Pseudidiomarina terrestris</name>
    <dbReference type="NCBI Taxonomy" id="2820060"/>
    <lineage>
        <taxon>Bacteria</taxon>
        <taxon>Pseudomonadati</taxon>
        <taxon>Pseudomonadota</taxon>
        <taxon>Gammaproteobacteria</taxon>
        <taxon>Alteromonadales</taxon>
        <taxon>Idiomarinaceae</taxon>
        <taxon>Pseudidiomarina</taxon>
    </lineage>
</organism>
<dbReference type="InterPro" id="IPR044492">
    <property type="entry name" value="P_typ_ATPase_HD_dom"/>
</dbReference>
<dbReference type="Gene3D" id="2.70.150.10">
    <property type="entry name" value="Calcium-transporting ATPase, cytoplasmic transduction domain A"/>
    <property type="match status" value="1"/>
</dbReference>
<dbReference type="RefSeq" id="WP_301774554.1">
    <property type="nucleotide sequence ID" value="NZ_JAGGJB010000003.1"/>
</dbReference>
<evidence type="ECO:0000256" key="8">
    <source>
        <dbReference type="ARBA" id="ARBA00022840"/>
    </source>
</evidence>
<feature type="transmembrane region" description="Helical" evidence="13">
    <location>
        <begin position="376"/>
        <end position="393"/>
    </location>
</feature>
<keyword evidence="3" id="KW-0813">Transport</keyword>
<dbReference type="InterPro" id="IPR023214">
    <property type="entry name" value="HAD_sf"/>
</dbReference>
<feature type="transmembrane region" description="Helical" evidence="13">
    <location>
        <begin position="697"/>
        <end position="714"/>
    </location>
</feature>
<keyword evidence="5 13" id="KW-0812">Transmembrane</keyword>
<dbReference type="EMBL" id="JAGGJB010000003">
    <property type="protein sequence ID" value="MDN7124671.1"/>
    <property type="molecule type" value="Genomic_DNA"/>
</dbReference>
<sequence length="749" mass="79918">MKQQTMQLQLSGMSCAGCAKSIERALSEVNGVDEVHVNFATEIAAVKGTKLDGQKLTAAVKAAGYDAQAIDHSQPATSDPQAQAQQRQLVKFIIAALLSLPLLYTMFGHFSWTEGVPVPDLLMSPWLQLMLATPVQFVIGWQFYRGSYHALRGGAANMDVLVALGTSAAYFYSIYLAWFDDTFQRHDGLYFETSAVLITLIVLGKWFEARAKGRSSNAIRQLLELQPAKALLEQDADSTKQVAVADLQVGDIVQVQPGQNVPVDGEVISGSSAIDESMLTGESMPVSKSAGDKVIGGTLNTTGFIRVQVKQTGADTALAKIVKVVEQAQTSKAPIQRLADKVAGIFVPVVLVIALLTCLIWFFLLAPGDWRQAFESTVAVLVIACPCALGLATPTSIMAGSGRAAQAGVLFKQSAVLEMTHTIDTIVFDKTGTLTEGKPKLTDFELLSETLSKSAIAGLLLAVEKQSAHPLAQAIVRGTESLTESATTPKVKEFSALHGKGVSATIIGLDGDVEHTQHALIGTLRLLKEHDTVISPAAEQRFQELQQQGKTVMAVAVNQQLVAYVAVADTLRETSKNALQLLRQRGLKLIMLTGDNRQTAQAIAEQLGIDEVIAEVLPEDKARQIKQLQAEGRCVAMVGDGVNDAPALAVADVGVAMGSGTDVAIETADIALLRADLQTLVHAIEMSELTLRNIRQNLFWAFAYNTLGIPIAAAGLLAPWLAGGAMALSSVSVVLNALRLQRVKLSSVQ</sequence>
<feature type="transmembrane region" description="Helical" evidence="13">
    <location>
        <begin position="189"/>
        <end position="207"/>
    </location>
</feature>
<evidence type="ECO:0000256" key="4">
    <source>
        <dbReference type="ARBA" id="ARBA00022475"/>
    </source>
</evidence>
<keyword evidence="11" id="KW-0406">Ion transport</keyword>
<feature type="transmembrane region" description="Helical" evidence="13">
    <location>
        <begin position="342"/>
        <end position="364"/>
    </location>
</feature>
<evidence type="ECO:0000256" key="6">
    <source>
        <dbReference type="ARBA" id="ARBA00022723"/>
    </source>
</evidence>
<protein>
    <submittedName>
        <fullName evidence="15">Heavy metal translocating P-type ATPase</fullName>
    </submittedName>
</protein>
<dbReference type="Gene3D" id="3.40.1110.10">
    <property type="entry name" value="Calcium-transporting ATPase, cytoplasmic domain N"/>
    <property type="match status" value="2"/>
</dbReference>
<dbReference type="InterPro" id="IPR059000">
    <property type="entry name" value="ATPase_P-type_domA"/>
</dbReference>
<evidence type="ECO:0000256" key="7">
    <source>
        <dbReference type="ARBA" id="ARBA00022741"/>
    </source>
</evidence>
<proteinExistence type="inferred from homology"/>
<dbReference type="PROSITE" id="PS01229">
    <property type="entry name" value="COF_2"/>
    <property type="match status" value="1"/>
</dbReference>
<dbReference type="SFLD" id="SFLDG00002">
    <property type="entry name" value="C1.7:_P-type_atpase_like"/>
    <property type="match status" value="1"/>
</dbReference>
<dbReference type="FunFam" id="3.40.50.1000:FF:000020">
    <property type="entry name" value="Probable cation-transporting P-type ATPase"/>
    <property type="match status" value="1"/>
</dbReference>
<evidence type="ECO:0000256" key="11">
    <source>
        <dbReference type="ARBA" id="ARBA00023065"/>
    </source>
</evidence>
<dbReference type="PRINTS" id="PR00943">
    <property type="entry name" value="CUATPASE"/>
</dbReference>
<feature type="transmembrane region" description="Helical" evidence="13">
    <location>
        <begin position="89"/>
        <end position="107"/>
    </location>
</feature>
<comment type="subcellular location">
    <subcellularLocation>
        <location evidence="1">Cell membrane</location>
        <topology evidence="1">Multi-pass membrane protein</topology>
    </subcellularLocation>
</comment>
<evidence type="ECO:0000259" key="14">
    <source>
        <dbReference type="PROSITE" id="PS50846"/>
    </source>
</evidence>
<dbReference type="CDD" id="cd00371">
    <property type="entry name" value="HMA"/>
    <property type="match status" value="1"/>
</dbReference>
<dbReference type="SUPFAM" id="SSF55008">
    <property type="entry name" value="HMA, heavy metal-associated domain"/>
    <property type="match status" value="1"/>
</dbReference>
<dbReference type="Pfam" id="PF00403">
    <property type="entry name" value="HMA"/>
    <property type="match status" value="1"/>
</dbReference>
<dbReference type="Proteomes" id="UP001169491">
    <property type="component" value="Unassembled WGS sequence"/>
</dbReference>
<evidence type="ECO:0000256" key="13">
    <source>
        <dbReference type="RuleBase" id="RU362081"/>
    </source>
</evidence>
<dbReference type="GO" id="GO:0043682">
    <property type="term" value="F:P-type divalent copper transporter activity"/>
    <property type="evidence" value="ECO:0007669"/>
    <property type="project" value="TreeGrafter"/>
</dbReference>
<dbReference type="InterPro" id="IPR036163">
    <property type="entry name" value="HMA_dom_sf"/>
</dbReference>
<keyword evidence="12 13" id="KW-0472">Membrane</keyword>
<dbReference type="EMBL" id="JAGGJC010000001">
    <property type="protein sequence ID" value="MDN7129038.1"/>
    <property type="molecule type" value="Genomic_DNA"/>
</dbReference>
<dbReference type="PANTHER" id="PTHR43520">
    <property type="entry name" value="ATP7, ISOFORM B"/>
    <property type="match status" value="1"/>
</dbReference>
<dbReference type="InterPro" id="IPR036412">
    <property type="entry name" value="HAD-like_sf"/>
</dbReference>
<dbReference type="InterPro" id="IPR006121">
    <property type="entry name" value="HMA_dom"/>
</dbReference>
<keyword evidence="10 13" id="KW-1133">Transmembrane helix</keyword>
<evidence type="ECO:0000313" key="18">
    <source>
        <dbReference type="Proteomes" id="UP001169492"/>
    </source>
</evidence>
<dbReference type="Gene3D" id="3.40.50.1000">
    <property type="entry name" value="HAD superfamily/HAD-like"/>
    <property type="match status" value="1"/>
</dbReference>
<evidence type="ECO:0000313" key="16">
    <source>
        <dbReference type="EMBL" id="MDN7129038.1"/>
    </source>
</evidence>
<dbReference type="PROSITE" id="PS51257">
    <property type="entry name" value="PROKAR_LIPOPROTEIN"/>
    <property type="match status" value="1"/>
</dbReference>
<keyword evidence="8 13" id="KW-0067">ATP-binding</keyword>
<keyword evidence="6 13" id="KW-0479">Metal-binding</keyword>
<reference evidence="17 18" key="1">
    <citation type="submission" date="2021-03" db="EMBL/GenBank/DDBJ databases">
        <title>Pseudidiomarina terrestris, a new bacterium isolated from saline soil.</title>
        <authorList>
            <person name="Galisteo C."/>
            <person name="De La Haba R."/>
            <person name="Sanchez-Porro C."/>
            <person name="Ventosa A."/>
        </authorList>
    </citation>
    <scope>NUCLEOTIDE SEQUENCE [LARGE SCALE GENOMIC DNA]</scope>
    <source>
        <strain evidence="15 18">1APP75-32.1</strain>
        <strain evidence="17">1APR75-15</strain>
        <strain evidence="16">1ASR75-15</strain>
    </source>
</reference>
<dbReference type="CDD" id="cd02094">
    <property type="entry name" value="P-type_ATPase_Cu-like"/>
    <property type="match status" value="1"/>
</dbReference>
<dbReference type="Proteomes" id="UP001169492">
    <property type="component" value="Unassembled WGS sequence"/>
</dbReference>
<dbReference type="NCBIfam" id="TIGR01511">
    <property type="entry name" value="ATPase-IB1_Cu"/>
    <property type="match status" value="1"/>
</dbReference>
<dbReference type="Gene3D" id="3.30.70.100">
    <property type="match status" value="1"/>
</dbReference>
<dbReference type="InterPro" id="IPR027256">
    <property type="entry name" value="P-typ_ATPase_IB"/>
</dbReference>
<evidence type="ECO:0000256" key="10">
    <source>
        <dbReference type="ARBA" id="ARBA00022989"/>
    </source>
</evidence>
<dbReference type="PANTHER" id="PTHR43520:SF8">
    <property type="entry name" value="P-TYPE CU(+) TRANSPORTER"/>
    <property type="match status" value="1"/>
</dbReference>
<dbReference type="GO" id="GO:0055070">
    <property type="term" value="P:copper ion homeostasis"/>
    <property type="evidence" value="ECO:0007669"/>
    <property type="project" value="TreeGrafter"/>
</dbReference>
<keyword evidence="7 13" id="KW-0547">Nucleotide-binding</keyword>
<dbReference type="PRINTS" id="PR00119">
    <property type="entry name" value="CATATPASE"/>
</dbReference>
<dbReference type="AlphaFoldDB" id="A0AAW7QZ22"/>
<dbReference type="GO" id="GO:0016887">
    <property type="term" value="F:ATP hydrolysis activity"/>
    <property type="evidence" value="ECO:0007669"/>
    <property type="project" value="InterPro"/>
</dbReference>
<comment type="similarity">
    <text evidence="2 13">Belongs to the cation transport ATPase (P-type) (TC 3.A.3) family. Type IB subfamily.</text>
</comment>
<dbReference type="SUPFAM" id="SSF81665">
    <property type="entry name" value="Calcium ATPase, transmembrane domain M"/>
    <property type="match status" value="1"/>
</dbReference>
<dbReference type="InterPro" id="IPR017969">
    <property type="entry name" value="Heavy-metal-associated_CS"/>
</dbReference>
<evidence type="ECO:0000313" key="15">
    <source>
        <dbReference type="EMBL" id="MDN7124671.1"/>
    </source>
</evidence>
<evidence type="ECO:0000256" key="12">
    <source>
        <dbReference type="ARBA" id="ARBA00023136"/>
    </source>
</evidence>
<keyword evidence="4 13" id="KW-1003">Cell membrane</keyword>
<dbReference type="InterPro" id="IPR008250">
    <property type="entry name" value="ATPase_P-typ_transduc_dom_A_sf"/>
</dbReference>
<dbReference type="GO" id="GO:0005524">
    <property type="term" value="F:ATP binding"/>
    <property type="evidence" value="ECO:0007669"/>
    <property type="project" value="UniProtKB-UniRule"/>
</dbReference>
<dbReference type="Pfam" id="PF00702">
    <property type="entry name" value="Hydrolase"/>
    <property type="match status" value="1"/>
</dbReference>
<dbReference type="Pfam" id="PF00122">
    <property type="entry name" value="E1-E2_ATPase"/>
    <property type="match status" value="1"/>
</dbReference>
<accession>A0AAW7QZ22</accession>
<dbReference type="GO" id="GO:0005886">
    <property type="term" value="C:plasma membrane"/>
    <property type="evidence" value="ECO:0007669"/>
    <property type="project" value="UniProtKB-SubCell"/>
</dbReference>
<dbReference type="PROSITE" id="PS01047">
    <property type="entry name" value="HMA_1"/>
    <property type="match status" value="1"/>
</dbReference>
<evidence type="ECO:0000256" key="3">
    <source>
        <dbReference type="ARBA" id="ARBA00022448"/>
    </source>
</evidence>
<comment type="caution">
    <text evidence="15">The sequence shown here is derived from an EMBL/GenBank/DDBJ whole genome shotgun (WGS) entry which is preliminary data.</text>
</comment>
<feature type="transmembrane region" description="Helical" evidence="13">
    <location>
        <begin position="127"/>
        <end position="144"/>
    </location>
</feature>
<keyword evidence="17" id="KW-1185">Reference proteome</keyword>
<dbReference type="InterPro" id="IPR023298">
    <property type="entry name" value="ATPase_P-typ_TM_dom_sf"/>
</dbReference>
<evidence type="ECO:0000256" key="1">
    <source>
        <dbReference type="ARBA" id="ARBA00004651"/>
    </source>
</evidence>
<dbReference type="InterPro" id="IPR018303">
    <property type="entry name" value="ATPase_P-typ_P_site"/>
</dbReference>
<dbReference type="NCBIfam" id="TIGR01525">
    <property type="entry name" value="ATPase-IB_hvy"/>
    <property type="match status" value="1"/>
</dbReference>
<feature type="domain" description="HMA" evidence="14">
    <location>
        <begin position="4"/>
        <end position="68"/>
    </location>
</feature>
<dbReference type="InterPro" id="IPR023299">
    <property type="entry name" value="ATPase_P-typ_cyto_dom_N"/>
</dbReference>
<keyword evidence="9" id="KW-1278">Translocase</keyword>
<dbReference type="PROSITE" id="PS00154">
    <property type="entry name" value="ATPASE_E1_E2"/>
    <property type="match status" value="1"/>
</dbReference>
<dbReference type="SUPFAM" id="SSF56784">
    <property type="entry name" value="HAD-like"/>
    <property type="match status" value="1"/>
</dbReference>
<dbReference type="PROSITE" id="PS50846">
    <property type="entry name" value="HMA_2"/>
    <property type="match status" value="1"/>
</dbReference>
<dbReference type="NCBIfam" id="TIGR01494">
    <property type="entry name" value="ATPase_P-type"/>
    <property type="match status" value="1"/>
</dbReference>
<dbReference type="SFLD" id="SFLDF00027">
    <property type="entry name" value="p-type_atpase"/>
    <property type="match status" value="1"/>
</dbReference>
<evidence type="ECO:0000256" key="9">
    <source>
        <dbReference type="ARBA" id="ARBA00022967"/>
    </source>
</evidence>
<dbReference type="FunFam" id="2.70.150.10:FF:000002">
    <property type="entry name" value="Copper-transporting ATPase 1, putative"/>
    <property type="match status" value="1"/>
</dbReference>
<evidence type="ECO:0000256" key="5">
    <source>
        <dbReference type="ARBA" id="ARBA00022692"/>
    </source>
</evidence>